<evidence type="ECO:0000313" key="3">
    <source>
        <dbReference type="Proteomes" id="UP001597112"/>
    </source>
</evidence>
<feature type="signal peptide" evidence="1">
    <location>
        <begin position="1"/>
        <end position="19"/>
    </location>
</feature>
<feature type="chain" id="PRO_5046440056" description="Outer membrane protein beta-barrel domain-containing protein" evidence="1">
    <location>
        <begin position="20"/>
        <end position="301"/>
    </location>
</feature>
<proteinExistence type="predicted"/>
<accession>A0ABW3JXC5</accession>
<protein>
    <recommendedName>
        <fullName evidence="4">Outer membrane protein beta-barrel domain-containing protein</fullName>
    </recommendedName>
</protein>
<keyword evidence="1" id="KW-0732">Signal</keyword>
<comment type="caution">
    <text evidence="2">The sequence shown here is derived from an EMBL/GenBank/DDBJ whole genome shotgun (WGS) entry which is preliminary data.</text>
</comment>
<keyword evidence="3" id="KW-1185">Reference proteome</keyword>
<evidence type="ECO:0008006" key="4">
    <source>
        <dbReference type="Google" id="ProtNLM"/>
    </source>
</evidence>
<dbReference type="RefSeq" id="WP_377573459.1">
    <property type="nucleotide sequence ID" value="NZ_JBHTKA010000001.1"/>
</dbReference>
<reference evidence="3" key="1">
    <citation type="journal article" date="2019" name="Int. J. Syst. Evol. Microbiol.">
        <title>The Global Catalogue of Microorganisms (GCM) 10K type strain sequencing project: providing services to taxonomists for standard genome sequencing and annotation.</title>
        <authorList>
            <consortium name="The Broad Institute Genomics Platform"/>
            <consortium name="The Broad Institute Genome Sequencing Center for Infectious Disease"/>
            <person name="Wu L."/>
            <person name="Ma J."/>
        </authorList>
    </citation>
    <scope>NUCLEOTIDE SEQUENCE [LARGE SCALE GENOMIC DNA]</scope>
    <source>
        <strain evidence="3">CCUG 58938</strain>
    </source>
</reference>
<organism evidence="2 3">
    <name type="scientific">Ohtaekwangia kribbensis</name>
    <dbReference type="NCBI Taxonomy" id="688913"/>
    <lineage>
        <taxon>Bacteria</taxon>
        <taxon>Pseudomonadati</taxon>
        <taxon>Bacteroidota</taxon>
        <taxon>Cytophagia</taxon>
        <taxon>Cytophagales</taxon>
        <taxon>Fulvivirgaceae</taxon>
        <taxon>Ohtaekwangia</taxon>
    </lineage>
</organism>
<gene>
    <name evidence="2" type="ORF">ACFQ21_00860</name>
</gene>
<sequence length="301" mass="33512">MKKLLCFLSLLLIGVTASAQDEGTIVKRERIDKNKGLFIGLGPSFTFGKNIGDYKTGFNVELGFLKRVNRVLSIGPSVSYLSFQYDPEVTTAKGGDAYVGYGDPNDWGSKYPLNDLAYDYGYVLELEGGDLSLTSLAVNIKLNFVPVKDNSVISVYAFAKPFVSLASRKEVSGRGERYTYEIYEDNQGTSTENDDILYYNQDDGTWYADGYTETWDGESYEALKSDTEVTGGIFIGPGIELFPARKFSFYTQATFGYTFPVTFVSTESYDNTISSYVNKEFPMTKKGFPSVNVQLGMSFNF</sequence>
<evidence type="ECO:0000313" key="2">
    <source>
        <dbReference type="EMBL" id="MFD0997826.1"/>
    </source>
</evidence>
<evidence type="ECO:0000256" key="1">
    <source>
        <dbReference type="SAM" id="SignalP"/>
    </source>
</evidence>
<dbReference type="Proteomes" id="UP001597112">
    <property type="component" value="Unassembled WGS sequence"/>
</dbReference>
<dbReference type="EMBL" id="JBHTKA010000001">
    <property type="protein sequence ID" value="MFD0997826.1"/>
    <property type="molecule type" value="Genomic_DNA"/>
</dbReference>
<name>A0ABW3JXC5_9BACT</name>